<dbReference type="InterPro" id="IPR040079">
    <property type="entry name" value="Glutathione_S-Trfase"/>
</dbReference>
<comment type="caution">
    <text evidence="3">The sequence shown here is derived from an EMBL/GenBank/DDBJ whole genome shotgun (WGS) entry which is preliminary data.</text>
</comment>
<gene>
    <name evidence="3" type="ORF">BHC54_06635</name>
</gene>
<dbReference type="SFLD" id="SFLDG01150">
    <property type="entry name" value="Main.1:_Beta-like"/>
    <property type="match status" value="1"/>
</dbReference>
<dbReference type="SUPFAM" id="SSF47616">
    <property type="entry name" value="GST C-terminal domain-like"/>
    <property type="match status" value="1"/>
</dbReference>
<dbReference type="GO" id="GO:0016740">
    <property type="term" value="F:transferase activity"/>
    <property type="evidence" value="ECO:0007669"/>
    <property type="project" value="UniProtKB-KW"/>
</dbReference>
<evidence type="ECO:0000259" key="2">
    <source>
        <dbReference type="PROSITE" id="PS50405"/>
    </source>
</evidence>
<protein>
    <submittedName>
        <fullName evidence="3">Glutathione S-transferase</fullName>
    </submittedName>
</protein>
<dbReference type="Pfam" id="PF00043">
    <property type="entry name" value="GST_C"/>
    <property type="match status" value="1"/>
</dbReference>
<evidence type="ECO:0000313" key="3">
    <source>
        <dbReference type="EMBL" id="PIT38226.1"/>
    </source>
</evidence>
<evidence type="ECO:0000313" key="4">
    <source>
        <dbReference type="Proteomes" id="UP000230202"/>
    </source>
</evidence>
<dbReference type="Proteomes" id="UP000230202">
    <property type="component" value="Unassembled WGS sequence"/>
</dbReference>
<dbReference type="EMBL" id="MEIL01000029">
    <property type="protein sequence ID" value="PIT38226.1"/>
    <property type="molecule type" value="Genomic_DNA"/>
</dbReference>
<dbReference type="InterPro" id="IPR036282">
    <property type="entry name" value="Glutathione-S-Trfase_C_sf"/>
</dbReference>
<reference evidence="3" key="1">
    <citation type="journal article" date="2017" name="MBio">
        <title>Type VI secretion-mediated competition in the bee gut microbiome.</title>
        <authorList>
            <person name="Steele M.I."/>
            <person name="Kwong W.K."/>
            <person name="Powell J.E."/>
            <person name="Whiteley M."/>
            <person name="Moran N.A."/>
        </authorList>
    </citation>
    <scope>NUCLEOTIDE SEQUENCE [LARGE SCALE GENOMIC DNA]</scope>
    <source>
        <strain evidence="3">WkB273</strain>
    </source>
</reference>
<dbReference type="CDD" id="cd03057">
    <property type="entry name" value="GST_N_Beta"/>
    <property type="match status" value="1"/>
</dbReference>
<dbReference type="SUPFAM" id="SSF52833">
    <property type="entry name" value="Thioredoxin-like"/>
    <property type="match status" value="1"/>
</dbReference>
<dbReference type="Pfam" id="PF13409">
    <property type="entry name" value="GST_N_2"/>
    <property type="match status" value="1"/>
</dbReference>
<dbReference type="Gene3D" id="3.40.30.10">
    <property type="entry name" value="Glutaredoxin"/>
    <property type="match status" value="1"/>
</dbReference>
<sequence length="208" mass="23007">MLKLYYLPGACSFVPHVALQWSGLDYVAEEVSRDKIKSAEYRALNPQGQVPLLVDGNWALSQNIAIIDYINDLAPDKGIYGAASATDPKIRAKARQWLAFANSDLHTKFKPLFGAARMVDGEAAQNNLIAYASSDVENTFASLDKMLAQQDYLTGNSISIADVYIFIEMQWAQRCKIDLSKYQYLTSFAQRVSADNGVNTVLKAQGLI</sequence>
<dbReference type="InterPro" id="IPR010987">
    <property type="entry name" value="Glutathione-S-Trfase_C-like"/>
</dbReference>
<keyword evidence="3" id="KW-0808">Transferase</keyword>
<dbReference type="Gene3D" id="1.20.1050.10">
    <property type="match status" value="1"/>
</dbReference>
<dbReference type="InterPro" id="IPR036249">
    <property type="entry name" value="Thioredoxin-like_sf"/>
</dbReference>
<keyword evidence="4" id="KW-1185">Reference proteome</keyword>
<dbReference type="AlphaFoldDB" id="A0A2N9X4X3"/>
<name>A0A2N9X4X3_9NEIS</name>
<accession>A0A2N9X4X3</accession>
<dbReference type="RefSeq" id="WP_100152240.1">
    <property type="nucleotide sequence ID" value="NZ_MEIK01000015.1"/>
</dbReference>
<feature type="domain" description="GST C-terminal" evidence="2">
    <location>
        <begin position="87"/>
        <end position="208"/>
    </location>
</feature>
<dbReference type="PROSITE" id="PS50404">
    <property type="entry name" value="GST_NTER"/>
    <property type="match status" value="1"/>
</dbReference>
<organism evidence="3 4">
    <name type="scientific">Snodgrassella alvi</name>
    <dbReference type="NCBI Taxonomy" id="1196083"/>
    <lineage>
        <taxon>Bacteria</taxon>
        <taxon>Pseudomonadati</taxon>
        <taxon>Pseudomonadota</taxon>
        <taxon>Betaproteobacteria</taxon>
        <taxon>Neisseriales</taxon>
        <taxon>Neisseriaceae</taxon>
        <taxon>Snodgrassella</taxon>
    </lineage>
</organism>
<dbReference type="SFLD" id="SFLDG00358">
    <property type="entry name" value="Main_(cytGST)"/>
    <property type="match status" value="1"/>
</dbReference>
<dbReference type="InterPro" id="IPR004046">
    <property type="entry name" value="GST_C"/>
</dbReference>
<dbReference type="PROSITE" id="PS50405">
    <property type="entry name" value="GST_CTER"/>
    <property type="match status" value="1"/>
</dbReference>
<evidence type="ECO:0000259" key="1">
    <source>
        <dbReference type="PROSITE" id="PS50404"/>
    </source>
</evidence>
<dbReference type="PANTHER" id="PTHR44051">
    <property type="entry name" value="GLUTATHIONE S-TRANSFERASE-RELATED"/>
    <property type="match status" value="1"/>
</dbReference>
<feature type="domain" description="GST N-terminal" evidence="1">
    <location>
        <begin position="1"/>
        <end position="78"/>
    </location>
</feature>
<dbReference type="CDD" id="cd03188">
    <property type="entry name" value="GST_C_Beta"/>
    <property type="match status" value="1"/>
</dbReference>
<dbReference type="InterPro" id="IPR004045">
    <property type="entry name" value="Glutathione_S-Trfase_N"/>
</dbReference>
<proteinExistence type="predicted"/>
<dbReference type="SFLD" id="SFLDS00019">
    <property type="entry name" value="Glutathione_Transferase_(cytos"/>
    <property type="match status" value="1"/>
</dbReference>
<dbReference type="PANTHER" id="PTHR44051:SF8">
    <property type="entry name" value="GLUTATHIONE S-TRANSFERASE GSTA"/>
    <property type="match status" value="1"/>
</dbReference>